<evidence type="ECO:0000313" key="3">
    <source>
        <dbReference type="Proteomes" id="UP000589521"/>
    </source>
</evidence>
<dbReference type="Proteomes" id="UP000589521">
    <property type="component" value="Unassembled WGS sequence"/>
</dbReference>
<dbReference type="NCBIfam" id="NF038270">
    <property type="entry name" value="membran_MsaC"/>
    <property type="match status" value="1"/>
</dbReference>
<reference evidence="2 3" key="1">
    <citation type="submission" date="2020-07" db="EMBL/GenBank/DDBJ databases">
        <title>MOT database genomes.</title>
        <authorList>
            <person name="Joseph S."/>
            <person name="Aduse-Opoku J."/>
            <person name="Hashim A."/>
            <person name="Wade W."/>
            <person name="Curtis M."/>
        </authorList>
    </citation>
    <scope>NUCLEOTIDE SEQUENCE [LARGE SCALE GENOMIC DNA]</scope>
    <source>
        <strain evidence="2 3">STR</strain>
    </source>
</reference>
<feature type="transmembrane region" description="Helical" evidence="1">
    <location>
        <begin position="107"/>
        <end position="127"/>
    </location>
</feature>
<dbReference type="RefSeq" id="WP_218925697.1">
    <property type="nucleotide sequence ID" value="NZ_JACBXX010000064.1"/>
</dbReference>
<organism evidence="2 3">
    <name type="scientific">Streptococcus danieliae</name>
    <dbReference type="NCBI Taxonomy" id="747656"/>
    <lineage>
        <taxon>Bacteria</taxon>
        <taxon>Bacillati</taxon>
        <taxon>Bacillota</taxon>
        <taxon>Bacilli</taxon>
        <taxon>Lactobacillales</taxon>
        <taxon>Streptococcaceae</taxon>
        <taxon>Streptococcus</taxon>
    </lineage>
</organism>
<keyword evidence="1" id="KW-0472">Membrane</keyword>
<gene>
    <name evidence="2" type="ORF">HZY94_01855</name>
</gene>
<feature type="transmembrane region" description="Helical" evidence="1">
    <location>
        <begin position="29"/>
        <end position="46"/>
    </location>
</feature>
<name>A0A7Z0M5Q2_9STRE</name>
<protein>
    <submittedName>
        <fullName evidence="2">Uncharacterized protein</fullName>
    </submittedName>
</protein>
<keyword evidence="1" id="KW-0812">Transmembrane</keyword>
<accession>A0A7Z0M5Q2</accession>
<proteinExistence type="predicted"/>
<comment type="caution">
    <text evidence="2">The sequence shown here is derived from an EMBL/GenBank/DDBJ whole genome shotgun (WGS) entry which is preliminary data.</text>
</comment>
<dbReference type="EMBL" id="JACBXX010000064">
    <property type="protein sequence ID" value="NYS95955.1"/>
    <property type="molecule type" value="Genomic_DNA"/>
</dbReference>
<sequence>MVLFLVASIVYTLLALFSAHWLLHLTPPLLLMLLYVLPVGMNLVFYKYQSRKYSRTSLLLFPSLSLLCYILFAYVSNMTGVWREFVGLHTISNENVSVEVAQNLLSASQILFILVLFYGTLFAYHFISEKRAQKGAIHA</sequence>
<evidence type="ECO:0000256" key="1">
    <source>
        <dbReference type="SAM" id="Phobius"/>
    </source>
</evidence>
<dbReference type="AlphaFoldDB" id="A0A7Z0M5Q2"/>
<keyword evidence="1" id="KW-1133">Transmembrane helix</keyword>
<evidence type="ECO:0000313" key="2">
    <source>
        <dbReference type="EMBL" id="NYS95955.1"/>
    </source>
</evidence>
<feature type="transmembrane region" description="Helical" evidence="1">
    <location>
        <begin position="58"/>
        <end position="75"/>
    </location>
</feature>